<accession>A0A6M3IJK0</accession>
<organism evidence="1">
    <name type="scientific">viral metagenome</name>
    <dbReference type="NCBI Taxonomy" id="1070528"/>
    <lineage>
        <taxon>unclassified sequences</taxon>
        <taxon>metagenomes</taxon>
        <taxon>organismal metagenomes</taxon>
    </lineage>
</organism>
<dbReference type="EMBL" id="MT141262">
    <property type="protein sequence ID" value="QJA57237.1"/>
    <property type="molecule type" value="Genomic_DNA"/>
</dbReference>
<protein>
    <submittedName>
        <fullName evidence="1">Uncharacterized protein</fullName>
    </submittedName>
</protein>
<sequence length="688" mass="70382">MADADERTGYVGLLKPGYKKSRWDNYLDDIHDTIDRVLEAQNSNNYLTSPSNGVVLSDSGSGTTVNVAAHKAYINGTVYTVAQTSQECTDDDVTHFWVDSDGALQYDDAPPTTGAEWLYLGSAYCADGSVSDVKNCANRVFSAPLVDTLKFQDASGAYHAVFDAPDTWTASATVGIRQPDASPDYLVFENTAATLSGHILDGGGLSGTTTLAGTLDGTAVLSGTVTGGTYSGITLDGTITNSGTIAGGTYSGTRTIAGTSTGGTYSGITLAGTTTIAGTLDGAVVLAGTVTGGAYSGATFAGTTTVGDQLTFDATSASGTITGGTYAGAARTGGSISGTVSGSKVFSGTTNLTGAFQKDSVTFTFPATTGKQITADSTDTLTNKSANASIITAGALVHERGGLEADVSAYNGIAQIKAGVTGEIAQGAGLASRNYARNGCGAVCTVTVPDGWSSYGGATVTQQTGAGYGERGTTSIKVVSDADGGSAQQIVVTTISASENTFLRSRVFTISGRVKASDASNAKLFIGDGVTTYSSAYHTGGGNWEWLTLTFTTHASASNIGVYLGCDGNTKTAYFTDIKLEEGPHASAYSPHPNDEHLKAVHHTVCTQGSEADAKYGMLRTEIYEIIEDDASVAITFQEAFTKLLGWSIGDEAAANAPFVSGESGSGCTVNLTDVGTNYVRAVFWGAD</sequence>
<name>A0A6M3IJK0_9ZZZZ</name>
<dbReference type="Gene3D" id="2.60.120.260">
    <property type="entry name" value="Galactose-binding domain-like"/>
    <property type="match status" value="1"/>
</dbReference>
<dbReference type="AlphaFoldDB" id="A0A6M3IJK0"/>
<reference evidence="1" key="1">
    <citation type="submission" date="2020-03" db="EMBL/GenBank/DDBJ databases">
        <title>The deep terrestrial virosphere.</title>
        <authorList>
            <person name="Holmfeldt K."/>
            <person name="Nilsson E."/>
            <person name="Simone D."/>
            <person name="Lopez-Fernandez M."/>
            <person name="Wu X."/>
            <person name="de Brujin I."/>
            <person name="Lundin D."/>
            <person name="Andersson A."/>
            <person name="Bertilsson S."/>
            <person name="Dopson M."/>
        </authorList>
    </citation>
    <scope>NUCLEOTIDE SEQUENCE</scope>
    <source>
        <strain evidence="1">MM415B01680</strain>
    </source>
</reference>
<evidence type="ECO:0000313" key="1">
    <source>
        <dbReference type="EMBL" id="QJA57237.1"/>
    </source>
</evidence>
<gene>
    <name evidence="1" type="ORF">MM415B01680_0006</name>
</gene>
<proteinExistence type="predicted"/>